<proteinExistence type="predicted"/>
<gene>
    <name evidence="3" type="ORF">F8M41_022154</name>
</gene>
<dbReference type="AlphaFoldDB" id="A0A8H4AFI5"/>
<comment type="caution">
    <text evidence="3">The sequence shown here is derived from an EMBL/GenBank/DDBJ whole genome shotgun (WGS) entry which is preliminary data.</text>
</comment>
<feature type="compositionally biased region" description="Polar residues" evidence="2">
    <location>
        <begin position="39"/>
        <end position="53"/>
    </location>
</feature>
<evidence type="ECO:0000256" key="2">
    <source>
        <dbReference type="SAM" id="MobiDB-lite"/>
    </source>
</evidence>
<protein>
    <submittedName>
        <fullName evidence="3">Serine/threonine protein kinase</fullName>
    </submittedName>
</protein>
<sequence length="376" mass="42518">MSTTTKNNNSRYRNGCIGPGYKLLNIGNLFRKIGFKISKSGNSQETTDNSSLTNSDPTNSIINNNNVVTNLQTPHKVKIKSGHKDKYIPIDIPTFYNEQKEGNSSSSFQNRPKEIYQLERKVDALSNQLSQIEQMLSSLVQSPHQYLKINNSSIDNLKSNEVNDKKDCINESENITEKNSVSPTQNVNLQTSNNTTSNSKNTTNKNYNYIHYCHKCGKQKLHDEWCEKCDREIFESNFPNWTSGNEVIDNFIKETQLSATTKFNFLEWIPFSSLTNIKYIALREKLEPNKRTSAVIDNEYSSTFDSIDNSLAIPDLIYNEDSSTFDAIDNSLAIPDLIYNEDSSDFETPDSIDNADSTLEISDSLNDVADSLVKLG</sequence>
<feature type="region of interest" description="Disordered" evidence="2">
    <location>
        <begin position="179"/>
        <end position="200"/>
    </location>
</feature>
<feature type="coiled-coil region" evidence="1">
    <location>
        <begin position="115"/>
        <end position="142"/>
    </location>
</feature>
<dbReference type="EMBL" id="WTPW01000676">
    <property type="protein sequence ID" value="KAF0489000.1"/>
    <property type="molecule type" value="Genomic_DNA"/>
</dbReference>
<keyword evidence="3" id="KW-0723">Serine/threonine-protein kinase</keyword>
<keyword evidence="4" id="KW-1185">Reference proteome</keyword>
<evidence type="ECO:0000313" key="4">
    <source>
        <dbReference type="Proteomes" id="UP000439903"/>
    </source>
</evidence>
<dbReference type="Proteomes" id="UP000439903">
    <property type="component" value="Unassembled WGS sequence"/>
</dbReference>
<feature type="compositionally biased region" description="Polar residues" evidence="2">
    <location>
        <begin position="179"/>
        <end position="190"/>
    </location>
</feature>
<keyword evidence="3" id="KW-0418">Kinase</keyword>
<feature type="region of interest" description="Disordered" evidence="2">
    <location>
        <begin position="39"/>
        <end position="60"/>
    </location>
</feature>
<accession>A0A8H4AFI5</accession>
<organism evidence="3 4">
    <name type="scientific">Gigaspora margarita</name>
    <dbReference type="NCBI Taxonomy" id="4874"/>
    <lineage>
        <taxon>Eukaryota</taxon>
        <taxon>Fungi</taxon>
        <taxon>Fungi incertae sedis</taxon>
        <taxon>Mucoromycota</taxon>
        <taxon>Glomeromycotina</taxon>
        <taxon>Glomeromycetes</taxon>
        <taxon>Diversisporales</taxon>
        <taxon>Gigasporaceae</taxon>
        <taxon>Gigaspora</taxon>
    </lineage>
</organism>
<keyword evidence="1" id="KW-0175">Coiled coil</keyword>
<evidence type="ECO:0000313" key="3">
    <source>
        <dbReference type="EMBL" id="KAF0489000.1"/>
    </source>
</evidence>
<evidence type="ECO:0000256" key="1">
    <source>
        <dbReference type="SAM" id="Coils"/>
    </source>
</evidence>
<dbReference type="GO" id="GO:0004674">
    <property type="term" value="F:protein serine/threonine kinase activity"/>
    <property type="evidence" value="ECO:0007669"/>
    <property type="project" value="UniProtKB-KW"/>
</dbReference>
<name>A0A8H4AFI5_GIGMA</name>
<reference evidence="3 4" key="1">
    <citation type="journal article" date="2019" name="Environ. Microbiol.">
        <title>At the nexus of three kingdoms: the genome of the mycorrhizal fungus Gigaspora margarita provides insights into plant, endobacterial and fungal interactions.</title>
        <authorList>
            <person name="Venice F."/>
            <person name="Ghignone S."/>
            <person name="Salvioli di Fossalunga A."/>
            <person name="Amselem J."/>
            <person name="Novero M."/>
            <person name="Xianan X."/>
            <person name="Sedzielewska Toro K."/>
            <person name="Morin E."/>
            <person name="Lipzen A."/>
            <person name="Grigoriev I.V."/>
            <person name="Henrissat B."/>
            <person name="Martin F.M."/>
            <person name="Bonfante P."/>
        </authorList>
    </citation>
    <scope>NUCLEOTIDE SEQUENCE [LARGE SCALE GENOMIC DNA]</scope>
    <source>
        <strain evidence="3 4">BEG34</strain>
    </source>
</reference>
<keyword evidence="3" id="KW-0808">Transferase</keyword>
<dbReference type="OrthoDB" id="2362960at2759"/>
<feature type="compositionally biased region" description="Low complexity" evidence="2">
    <location>
        <begin position="191"/>
        <end position="200"/>
    </location>
</feature>